<name>A0A8B6GDK4_MYTGA</name>
<dbReference type="EMBL" id="UYJE01008243">
    <property type="protein sequence ID" value="VDI62353.1"/>
    <property type="molecule type" value="Genomic_DNA"/>
</dbReference>
<reference evidence="1" key="1">
    <citation type="submission" date="2018-11" db="EMBL/GenBank/DDBJ databases">
        <authorList>
            <person name="Alioto T."/>
            <person name="Alioto T."/>
        </authorList>
    </citation>
    <scope>NUCLEOTIDE SEQUENCE</scope>
</reference>
<dbReference type="AlphaFoldDB" id="A0A8B6GDK4"/>
<organism evidence="1 2">
    <name type="scientific">Mytilus galloprovincialis</name>
    <name type="common">Mediterranean mussel</name>
    <dbReference type="NCBI Taxonomy" id="29158"/>
    <lineage>
        <taxon>Eukaryota</taxon>
        <taxon>Metazoa</taxon>
        <taxon>Spiralia</taxon>
        <taxon>Lophotrochozoa</taxon>
        <taxon>Mollusca</taxon>
        <taxon>Bivalvia</taxon>
        <taxon>Autobranchia</taxon>
        <taxon>Pteriomorphia</taxon>
        <taxon>Mytilida</taxon>
        <taxon>Mytiloidea</taxon>
        <taxon>Mytilidae</taxon>
        <taxon>Mytilinae</taxon>
        <taxon>Mytilus</taxon>
    </lineage>
</organism>
<proteinExistence type="predicted"/>
<evidence type="ECO:0000313" key="1">
    <source>
        <dbReference type="EMBL" id="VDI62353.1"/>
    </source>
</evidence>
<dbReference type="Proteomes" id="UP000596742">
    <property type="component" value="Unassembled WGS sequence"/>
</dbReference>
<protein>
    <submittedName>
        <fullName evidence="1">Uncharacterized protein</fullName>
    </submittedName>
</protein>
<keyword evidence="2" id="KW-1185">Reference proteome</keyword>
<accession>A0A8B6GDK4</accession>
<sequence>MAKYHQKWLCGQMMTSLGTFSENFLYAGDEASKGQEIELVEMNAAQKLCIQETFPHIESVFVTKQIMPVLKVFDGKREKKKIVKIATASFYRRIQGYWFQIDSMIKDNRFYWSSLPGVNRNVKWPVKLVGEEVFCNSDRAL</sequence>
<evidence type="ECO:0000313" key="2">
    <source>
        <dbReference type="Proteomes" id="UP000596742"/>
    </source>
</evidence>
<gene>
    <name evidence="1" type="ORF">MGAL_10B057767</name>
</gene>
<comment type="caution">
    <text evidence="1">The sequence shown here is derived from an EMBL/GenBank/DDBJ whole genome shotgun (WGS) entry which is preliminary data.</text>
</comment>